<proteinExistence type="predicted"/>
<dbReference type="AlphaFoldDB" id="E3IZ99"/>
<gene>
    <name evidence="3" type="ordered locus">FraEuI1c_3517</name>
</gene>
<evidence type="ECO:0000313" key="4">
    <source>
        <dbReference type="Proteomes" id="UP000002484"/>
    </source>
</evidence>
<dbReference type="KEGG" id="fri:FraEuI1c_3517"/>
<dbReference type="Pfam" id="PF00296">
    <property type="entry name" value="Bac_luciferase"/>
    <property type="match status" value="1"/>
</dbReference>
<keyword evidence="4" id="KW-1185">Reference proteome</keyword>
<dbReference type="Gene3D" id="3.20.20.30">
    <property type="entry name" value="Luciferase-like domain"/>
    <property type="match status" value="1"/>
</dbReference>
<organism evidence="3 4">
    <name type="scientific">Pseudofrankia inefficax (strain DSM 45817 / CECT 9037 / DDB 130130 / EuI1c)</name>
    <name type="common">Frankia inefficax</name>
    <dbReference type="NCBI Taxonomy" id="298654"/>
    <lineage>
        <taxon>Bacteria</taxon>
        <taxon>Bacillati</taxon>
        <taxon>Actinomycetota</taxon>
        <taxon>Actinomycetes</taxon>
        <taxon>Frankiales</taxon>
        <taxon>Frankiaceae</taxon>
        <taxon>Pseudofrankia</taxon>
    </lineage>
</organism>
<dbReference type="SUPFAM" id="SSF51679">
    <property type="entry name" value="Bacterial luciferase-like"/>
    <property type="match status" value="1"/>
</dbReference>
<dbReference type="PANTHER" id="PTHR43244">
    <property type="match status" value="1"/>
</dbReference>
<dbReference type="InterPro" id="IPR050564">
    <property type="entry name" value="F420-G6PD/mer"/>
</dbReference>
<dbReference type="GO" id="GO:0016705">
    <property type="term" value="F:oxidoreductase activity, acting on paired donors, with incorporation or reduction of molecular oxygen"/>
    <property type="evidence" value="ECO:0007669"/>
    <property type="project" value="InterPro"/>
</dbReference>
<keyword evidence="1" id="KW-0560">Oxidoreductase</keyword>
<evidence type="ECO:0000256" key="1">
    <source>
        <dbReference type="ARBA" id="ARBA00023002"/>
    </source>
</evidence>
<dbReference type="PANTHER" id="PTHR43244:SF1">
    <property type="entry name" value="5,10-METHYLENETETRAHYDROMETHANOPTERIN REDUCTASE"/>
    <property type="match status" value="1"/>
</dbReference>
<evidence type="ECO:0000313" key="3">
    <source>
        <dbReference type="EMBL" id="ADP81526.1"/>
    </source>
</evidence>
<dbReference type="InParanoid" id="E3IZ99"/>
<dbReference type="OrthoDB" id="3532562at2"/>
<dbReference type="HOGENOM" id="CLU_027853_7_2_11"/>
<dbReference type="RefSeq" id="WP_013424644.1">
    <property type="nucleotide sequence ID" value="NC_014666.1"/>
</dbReference>
<dbReference type="Proteomes" id="UP000002484">
    <property type="component" value="Chromosome"/>
</dbReference>
<dbReference type="InterPro" id="IPR036661">
    <property type="entry name" value="Luciferase-like_sf"/>
</dbReference>
<protein>
    <submittedName>
        <fullName evidence="3">Putative F420-dependent oxidoreductase</fullName>
    </submittedName>
</protein>
<accession>E3IZ99</accession>
<dbReference type="eggNOG" id="COG2141">
    <property type="taxonomic scope" value="Bacteria"/>
</dbReference>
<dbReference type="EMBL" id="CP002299">
    <property type="protein sequence ID" value="ADP81526.1"/>
    <property type="molecule type" value="Genomic_DNA"/>
</dbReference>
<name>E3IZ99_PSEI1</name>
<dbReference type="InterPro" id="IPR011251">
    <property type="entry name" value="Luciferase-like_dom"/>
</dbReference>
<feature type="domain" description="Luciferase-like" evidence="2">
    <location>
        <begin position="29"/>
        <end position="289"/>
    </location>
</feature>
<sequence length="322" mass="33834">MTELDEATRQARTVLAADRVSFGCVAPRTRAGVAAAETAGAEALWVGGHVASPNGGPEALAWLARLSAQAERAVVGTAVLLLPLYQPAIVAKQLADLDVATGGRIALGAGVGGEYPAEFDACGVPLAGRGRRTDEAIGLLRELWTGEPVTWDGPLFPMQGVRMAPAPSQPGGPPVLVAGRQPVAMRRAARLGDGWMPYLYSAERYARSVAMVRAEAAAVGRDLDGFTWAAYLPFVIDDDGDRARRRAAEFLGGTYRQDFAAMIDRVAVAGTPEQVEARLGEYIAAGARHLALLPASRDGGEDMVLQALTDLAPRLRAAGARL</sequence>
<dbReference type="STRING" id="298654.FraEuI1c_3517"/>
<evidence type="ECO:0000259" key="2">
    <source>
        <dbReference type="Pfam" id="PF00296"/>
    </source>
</evidence>
<reference evidence="3 4" key="1">
    <citation type="submission" date="2010-10" db="EMBL/GenBank/DDBJ databases">
        <title>Complete sequence of Frankia sp. EuI1c.</title>
        <authorList>
            <consortium name="US DOE Joint Genome Institute"/>
            <person name="Lucas S."/>
            <person name="Copeland A."/>
            <person name="Lapidus A."/>
            <person name="Cheng J.-F."/>
            <person name="Bruce D."/>
            <person name="Goodwin L."/>
            <person name="Pitluck S."/>
            <person name="Chertkov O."/>
            <person name="Detter J.C."/>
            <person name="Han C."/>
            <person name="Tapia R."/>
            <person name="Land M."/>
            <person name="Hauser L."/>
            <person name="Jeffries C."/>
            <person name="Kyrpides N."/>
            <person name="Ivanova N."/>
            <person name="Mikhailova N."/>
            <person name="Beauchemin N."/>
            <person name="Sen A."/>
            <person name="Sur S.A."/>
            <person name="Gtari M."/>
            <person name="Wall L."/>
            <person name="Tisa L."/>
            <person name="Woyke T."/>
        </authorList>
    </citation>
    <scope>NUCLEOTIDE SEQUENCE [LARGE SCALE GENOMIC DNA]</scope>
    <source>
        <strain evidence="4">DSM 45817 / CECT 9037 / EuI1c</strain>
    </source>
</reference>